<dbReference type="RefSeq" id="WP_246914918.1">
    <property type="nucleotide sequence ID" value="NZ_CP090145.1"/>
</dbReference>
<evidence type="ECO:0000313" key="2">
    <source>
        <dbReference type="Proteomes" id="UP000830454"/>
    </source>
</evidence>
<name>A0ABY4HHY0_9FLAO</name>
<reference evidence="1" key="2">
    <citation type="submission" date="2022-04" db="EMBL/GenBank/DDBJ databases">
        <title>Complete Genome Sequence of Flavobacterium sediminilitoris YSM-43, Isolated from a Tidal Sediment.</title>
        <authorList>
            <person name="Lee P.A."/>
        </authorList>
    </citation>
    <scope>NUCLEOTIDE SEQUENCE</scope>
    <source>
        <strain evidence="1">YSM-43</strain>
    </source>
</reference>
<accession>A0ABY4HHY0</accession>
<keyword evidence="2" id="KW-1185">Reference proteome</keyword>
<proteinExistence type="predicted"/>
<organism evidence="1 2">
    <name type="scientific">Flavobacterium sediminilitoris</name>
    <dbReference type="NCBI Taxonomy" id="2024526"/>
    <lineage>
        <taxon>Bacteria</taxon>
        <taxon>Pseudomonadati</taxon>
        <taxon>Bacteroidota</taxon>
        <taxon>Flavobacteriia</taxon>
        <taxon>Flavobacteriales</taxon>
        <taxon>Flavobacteriaceae</taxon>
        <taxon>Flavobacterium</taxon>
    </lineage>
</organism>
<evidence type="ECO:0000313" key="1">
    <source>
        <dbReference type="EMBL" id="UOX32313.1"/>
    </source>
</evidence>
<reference evidence="1" key="1">
    <citation type="submission" date="2021-12" db="EMBL/GenBank/DDBJ databases">
        <authorList>
            <person name="Cha I.-T."/>
            <person name="Lee K.-E."/>
            <person name="Park S.-J."/>
        </authorList>
    </citation>
    <scope>NUCLEOTIDE SEQUENCE</scope>
    <source>
        <strain evidence="1">YSM-43</strain>
    </source>
</reference>
<dbReference type="EMBL" id="CP090145">
    <property type="protein sequence ID" value="UOX32313.1"/>
    <property type="molecule type" value="Genomic_DNA"/>
</dbReference>
<dbReference type="Proteomes" id="UP000830454">
    <property type="component" value="Chromosome"/>
</dbReference>
<gene>
    <name evidence="1" type="ORF">LXD69_09635</name>
</gene>
<protein>
    <submittedName>
        <fullName evidence="1">Uncharacterized protein</fullName>
    </submittedName>
</protein>
<sequence>MAEVISNTQGQNLTTSNQGTNVRAVIQPVSHFVLQTTSGAITISESNSFGAVNPTQFRTTSKITFTGSKKVYALCQGQVLVQPQIGNTSKVNLILKPFAQPIKDLGIKYIIYRGLNKSDFVANDVIVGDENNGTEFIKHIWKEFNQFYSTENTNQPKPTFAANFIGFPTTTNPQTDLSVLIDTFFYKLSETLVDTVTGEATEPKEKAFELPMVKRGMYLGDITGELGIDIVLNSGEYYIENDPTPFKFDLNYARATDFMLDLASATTPFQEKLLKEVCTKFIDIVAFYGLHANGSGKIYVDETATPLTTKDTIFGLLTSFYTKNTQYIYLQANRQRSYNFYENYKYSEDNANNIKIGTTLANGTETIFGHASWPIHKVANNENLYIQLTTDNYSEATLYVKLGNLQTSHENNFVRNTNLLQPASEDPSITIDYNYTQTIGFQFEKSGTEVIASIVQLIYEGKQLTVSEYIAPPIDPNADPIVPSIFYLKDIDDIFGLLNAKSFIATKNENELPSVIEEELQLIHFPNALKKTDVAAVKVKKIEDFIKIDEDSDLQRVTFETLLVDSDFDESTYIKNNTSLKEGNTAKTISYSKEQNNYYQPKKPFSFSTVLFTDSGSTITGVILEQEQGKLPAKKILGITKEEYQQLIAIIGSNNLINPKIYFRNLLENEEDYFLSIEDVQYKSYTLDVIAENATGELFLFCLNEDVRLYSVDDRIYASKKYSESIPFTKNKNISLDLI</sequence>